<dbReference type="PROSITE" id="PS00041">
    <property type="entry name" value="HTH_ARAC_FAMILY_1"/>
    <property type="match status" value="1"/>
</dbReference>
<name>A0ABS6E428_9FIRM</name>
<protein>
    <submittedName>
        <fullName evidence="5">AraC family transcriptional regulator</fullName>
    </submittedName>
</protein>
<organism evidence="5 6">
    <name type="scientific">Tissierella simiarum</name>
    <dbReference type="NCBI Taxonomy" id="2841534"/>
    <lineage>
        <taxon>Bacteria</taxon>
        <taxon>Bacillati</taxon>
        <taxon>Bacillota</taxon>
        <taxon>Tissierellia</taxon>
        <taxon>Tissierellales</taxon>
        <taxon>Tissierellaceae</taxon>
        <taxon>Tissierella</taxon>
    </lineage>
</organism>
<dbReference type="SMART" id="SM00871">
    <property type="entry name" value="AraC_E_bind"/>
    <property type="match status" value="1"/>
</dbReference>
<dbReference type="InterPro" id="IPR018062">
    <property type="entry name" value="HTH_AraC-typ_CS"/>
</dbReference>
<proteinExistence type="predicted"/>
<dbReference type="RefSeq" id="WP_216517083.1">
    <property type="nucleotide sequence ID" value="NZ_JAHLPM010000003.1"/>
</dbReference>
<accession>A0ABS6E428</accession>
<gene>
    <name evidence="5" type="ORF">KQI42_04215</name>
</gene>
<dbReference type="Pfam" id="PF06445">
    <property type="entry name" value="GyrI-like"/>
    <property type="match status" value="1"/>
</dbReference>
<dbReference type="InterPro" id="IPR029442">
    <property type="entry name" value="GyrI-like"/>
</dbReference>
<dbReference type="PROSITE" id="PS01124">
    <property type="entry name" value="HTH_ARAC_FAMILY_2"/>
    <property type="match status" value="1"/>
</dbReference>
<dbReference type="InterPro" id="IPR050959">
    <property type="entry name" value="MarA-like"/>
</dbReference>
<dbReference type="InterPro" id="IPR018060">
    <property type="entry name" value="HTH_AraC"/>
</dbReference>
<sequence>MDFLNRMTEVIDYIEEHITEDFNLNDVAKIVCCNAYQFGRIFSFVIGISITEYLRNRRLSLAALELQCGNIKVIDVALKYGYNSPESFARAFRNMHGISPREACTLGVKLRMYPRITFQISLKGDADMEYRIEEKGIIKGVGVVKNFGKWTANNESEHWTEKMGERWMFWDDFLDRGANLIIRDKYKLYREPFWQMGVTHTLENGDIVEAIGAEDSGGDFPELTRFEVPASTWAVFTAKGTLNQSEHPIDALTTQIFSEWLPSSGYEKSMDYEIQVYGPGNTQSDDYICEIWIPVKKK</sequence>
<evidence type="ECO:0000259" key="4">
    <source>
        <dbReference type="PROSITE" id="PS01124"/>
    </source>
</evidence>
<evidence type="ECO:0000256" key="2">
    <source>
        <dbReference type="ARBA" id="ARBA00023125"/>
    </source>
</evidence>
<keyword evidence="6" id="KW-1185">Reference proteome</keyword>
<dbReference type="Proteomes" id="UP000749471">
    <property type="component" value="Unassembled WGS sequence"/>
</dbReference>
<keyword evidence="3" id="KW-0804">Transcription</keyword>
<reference evidence="5 6" key="1">
    <citation type="submission" date="2021-06" db="EMBL/GenBank/DDBJ databases">
        <authorList>
            <person name="Sun Q."/>
            <person name="Li D."/>
        </authorList>
    </citation>
    <scope>NUCLEOTIDE SEQUENCE [LARGE SCALE GENOMIC DNA]</scope>
    <source>
        <strain evidence="5 6">MSJ-40</strain>
    </source>
</reference>
<dbReference type="PANTHER" id="PTHR47504">
    <property type="entry name" value="RIGHT ORIGIN-BINDING PROTEIN"/>
    <property type="match status" value="1"/>
</dbReference>
<dbReference type="InterPro" id="IPR010499">
    <property type="entry name" value="AraC_E-bd"/>
</dbReference>
<keyword evidence="1" id="KW-0805">Transcription regulation</keyword>
<dbReference type="EMBL" id="JAHLPM010000003">
    <property type="protein sequence ID" value="MBU5437200.1"/>
    <property type="molecule type" value="Genomic_DNA"/>
</dbReference>
<keyword evidence="2" id="KW-0238">DNA-binding</keyword>
<feature type="domain" description="HTH araC/xylS-type" evidence="4">
    <location>
        <begin position="8"/>
        <end position="106"/>
    </location>
</feature>
<evidence type="ECO:0000313" key="6">
    <source>
        <dbReference type="Proteomes" id="UP000749471"/>
    </source>
</evidence>
<dbReference type="PANTHER" id="PTHR47504:SF5">
    <property type="entry name" value="RIGHT ORIGIN-BINDING PROTEIN"/>
    <property type="match status" value="1"/>
</dbReference>
<dbReference type="SMART" id="SM00342">
    <property type="entry name" value="HTH_ARAC"/>
    <property type="match status" value="1"/>
</dbReference>
<evidence type="ECO:0000256" key="1">
    <source>
        <dbReference type="ARBA" id="ARBA00023015"/>
    </source>
</evidence>
<comment type="caution">
    <text evidence="5">The sequence shown here is derived from an EMBL/GenBank/DDBJ whole genome shotgun (WGS) entry which is preliminary data.</text>
</comment>
<dbReference type="Pfam" id="PF12833">
    <property type="entry name" value="HTH_18"/>
    <property type="match status" value="1"/>
</dbReference>
<evidence type="ECO:0000256" key="3">
    <source>
        <dbReference type="ARBA" id="ARBA00023163"/>
    </source>
</evidence>
<evidence type="ECO:0000313" key="5">
    <source>
        <dbReference type="EMBL" id="MBU5437200.1"/>
    </source>
</evidence>